<protein>
    <submittedName>
        <fullName evidence="16">ABC transporter permease subunit</fullName>
    </submittedName>
</protein>
<evidence type="ECO:0000313" key="16">
    <source>
        <dbReference type="EMBL" id="TFC02400.1"/>
    </source>
</evidence>
<dbReference type="InterPro" id="IPR027417">
    <property type="entry name" value="P-loop_NTPase"/>
</dbReference>
<sequence>MRTVAGPRWLGLLILSLTVGGVLLATWLGGSDSALLHTLSARLPLATAGTVAAPILSGVLGIGGGLLAARRNGWIDPRLRSLVAAGCAVCLAWLALILVFWFAVQAELMPVLDDGPTAHAGAGALSTLLLPATVVLLGGATAITVHVRAATRIAAIEGHVQTARSRGLPTTALVIRRVLRRTLPAILAVLLVEFVVLYAGALTVQAVFTTPSLATMLPSLAAESLPFVLGASLLCVVGVTMTAITVASGALGPAARNRPQARAVHGGLAAVLMADRRQAGPSVPSTRFRSTDLLDIRDLHLHAGSAQLPREFLRGISLTAARGQALAVVGGGDDATSMLCHAIAGLLPLGRPVLSGSILFDGTELVGLAEGEFRHLRGHHIGFLAAPAADRLDPDIRIGHQLTGILTGRPEGSRSRTHFAVASLLTAVGIDDTEAVLGAYPHQVSAVTSQRVLLAGALVREPQLLVADNPTGGLDVADEESFLDSLHALQRERGFTLIVASPRAEIITGCDRVAVMSDGTIVEYASVRELLHDPRHPHSRRLLADGPSGPQPIGL</sequence>
<keyword evidence="10" id="KW-0921">Nickel transport</keyword>
<evidence type="ECO:0000256" key="4">
    <source>
        <dbReference type="ARBA" id="ARBA00022475"/>
    </source>
</evidence>
<dbReference type="EMBL" id="SOFL01000028">
    <property type="protein sequence ID" value="TFC02400.1"/>
    <property type="molecule type" value="Genomic_DNA"/>
</dbReference>
<dbReference type="Proteomes" id="UP000297907">
    <property type="component" value="Unassembled WGS sequence"/>
</dbReference>
<gene>
    <name evidence="16" type="ORF">E3O42_08380</name>
</gene>
<feature type="domain" description="ABC transporter" evidence="14">
    <location>
        <begin position="294"/>
        <end position="543"/>
    </location>
</feature>
<dbReference type="PROSITE" id="PS50893">
    <property type="entry name" value="ABC_TRANSPORTER_2"/>
    <property type="match status" value="1"/>
</dbReference>
<name>A0A4R8W7K2_9MICO</name>
<keyword evidence="9" id="KW-0406">Ion transport</keyword>
<feature type="domain" description="ABC transmembrane type-1" evidence="15">
    <location>
        <begin position="43"/>
        <end position="246"/>
    </location>
</feature>
<dbReference type="InterPro" id="IPR000515">
    <property type="entry name" value="MetI-like"/>
</dbReference>
<keyword evidence="3 12" id="KW-0813">Transport</keyword>
<dbReference type="GO" id="GO:0055085">
    <property type="term" value="P:transmembrane transport"/>
    <property type="evidence" value="ECO:0007669"/>
    <property type="project" value="InterPro"/>
</dbReference>
<organism evidence="16 17">
    <name type="scientific">Cryobacterium adonitolivorans</name>
    <dbReference type="NCBI Taxonomy" id="1259189"/>
    <lineage>
        <taxon>Bacteria</taxon>
        <taxon>Bacillati</taxon>
        <taxon>Actinomycetota</taxon>
        <taxon>Actinomycetes</taxon>
        <taxon>Micrococcales</taxon>
        <taxon>Microbacteriaceae</taxon>
        <taxon>Cryobacterium</taxon>
    </lineage>
</organism>
<feature type="transmembrane region" description="Helical" evidence="12">
    <location>
        <begin position="124"/>
        <end position="145"/>
    </location>
</feature>
<feature type="transmembrane region" description="Helical" evidence="12">
    <location>
        <begin position="228"/>
        <end position="252"/>
    </location>
</feature>
<proteinExistence type="inferred from homology"/>
<evidence type="ECO:0000256" key="11">
    <source>
        <dbReference type="ARBA" id="ARBA00023136"/>
    </source>
</evidence>
<evidence type="ECO:0000256" key="6">
    <source>
        <dbReference type="ARBA" id="ARBA00022692"/>
    </source>
</evidence>
<feature type="transmembrane region" description="Helical" evidence="12">
    <location>
        <begin position="81"/>
        <end position="104"/>
    </location>
</feature>
<evidence type="ECO:0000256" key="8">
    <source>
        <dbReference type="ARBA" id="ARBA00022989"/>
    </source>
</evidence>
<dbReference type="RefSeq" id="WP_134453506.1">
    <property type="nucleotide sequence ID" value="NZ_SOFL01000028.1"/>
</dbReference>
<evidence type="ECO:0000256" key="7">
    <source>
        <dbReference type="ARBA" id="ARBA00022967"/>
    </source>
</evidence>
<evidence type="ECO:0000256" key="1">
    <source>
        <dbReference type="ARBA" id="ARBA00004141"/>
    </source>
</evidence>
<dbReference type="OrthoDB" id="3677453at2"/>
<comment type="caution">
    <text evidence="16">The sequence shown here is derived from an EMBL/GenBank/DDBJ whole genome shotgun (WGS) entry which is preliminary data.</text>
</comment>
<dbReference type="PANTHER" id="PTHR43297">
    <property type="entry name" value="OLIGOPEPTIDE TRANSPORT ATP-BINDING PROTEIN APPD"/>
    <property type="match status" value="1"/>
</dbReference>
<evidence type="ECO:0000256" key="2">
    <source>
        <dbReference type="ARBA" id="ARBA00005417"/>
    </source>
</evidence>
<dbReference type="SUPFAM" id="SSF52540">
    <property type="entry name" value="P-loop containing nucleoside triphosphate hydrolases"/>
    <property type="match status" value="1"/>
</dbReference>
<feature type="region of interest" description="Disordered" evidence="13">
    <location>
        <begin position="536"/>
        <end position="555"/>
    </location>
</feature>
<dbReference type="PROSITE" id="PS50928">
    <property type="entry name" value="ABC_TM1"/>
    <property type="match status" value="1"/>
</dbReference>
<comment type="subcellular location">
    <subcellularLocation>
        <location evidence="12">Cell membrane</location>
        <topology evidence="12">Multi-pass membrane protein</topology>
    </subcellularLocation>
    <subcellularLocation>
        <location evidence="1">Membrane</location>
        <topology evidence="1">Multi-pass membrane protein</topology>
    </subcellularLocation>
</comment>
<evidence type="ECO:0000259" key="14">
    <source>
        <dbReference type="PROSITE" id="PS50893"/>
    </source>
</evidence>
<evidence type="ECO:0000256" key="3">
    <source>
        <dbReference type="ARBA" id="ARBA00022448"/>
    </source>
</evidence>
<accession>A0A4R8W7K2</accession>
<comment type="similarity">
    <text evidence="2">Belongs to the ABC transporter superfamily.</text>
</comment>
<evidence type="ECO:0000256" key="10">
    <source>
        <dbReference type="ARBA" id="ARBA00023112"/>
    </source>
</evidence>
<dbReference type="Pfam" id="PF00005">
    <property type="entry name" value="ABC_tran"/>
    <property type="match status" value="1"/>
</dbReference>
<dbReference type="GO" id="GO:0005524">
    <property type="term" value="F:ATP binding"/>
    <property type="evidence" value="ECO:0007669"/>
    <property type="project" value="InterPro"/>
</dbReference>
<evidence type="ECO:0000256" key="13">
    <source>
        <dbReference type="SAM" id="MobiDB-lite"/>
    </source>
</evidence>
<dbReference type="GO" id="GO:0015675">
    <property type="term" value="P:nickel cation transport"/>
    <property type="evidence" value="ECO:0007669"/>
    <property type="project" value="UniProtKB-KW"/>
</dbReference>
<keyword evidence="11 12" id="KW-0472">Membrane</keyword>
<evidence type="ECO:0000256" key="5">
    <source>
        <dbReference type="ARBA" id="ARBA00022596"/>
    </source>
</evidence>
<evidence type="ECO:0000256" key="12">
    <source>
        <dbReference type="RuleBase" id="RU363032"/>
    </source>
</evidence>
<keyword evidence="17" id="KW-1185">Reference proteome</keyword>
<dbReference type="GO" id="GO:0005886">
    <property type="term" value="C:plasma membrane"/>
    <property type="evidence" value="ECO:0007669"/>
    <property type="project" value="UniProtKB-SubCell"/>
</dbReference>
<evidence type="ECO:0000259" key="15">
    <source>
        <dbReference type="PROSITE" id="PS50928"/>
    </source>
</evidence>
<dbReference type="GO" id="GO:0016887">
    <property type="term" value="F:ATP hydrolysis activity"/>
    <property type="evidence" value="ECO:0007669"/>
    <property type="project" value="InterPro"/>
</dbReference>
<dbReference type="CDD" id="cd06261">
    <property type="entry name" value="TM_PBP2"/>
    <property type="match status" value="1"/>
</dbReference>
<keyword evidence="5" id="KW-0533">Nickel</keyword>
<evidence type="ECO:0000313" key="17">
    <source>
        <dbReference type="Proteomes" id="UP000297907"/>
    </source>
</evidence>
<feature type="transmembrane region" description="Helical" evidence="12">
    <location>
        <begin position="9"/>
        <end position="28"/>
    </location>
</feature>
<dbReference type="Gene3D" id="3.40.50.300">
    <property type="entry name" value="P-loop containing nucleotide triphosphate hydrolases"/>
    <property type="match status" value="1"/>
</dbReference>
<keyword evidence="8 12" id="KW-1133">Transmembrane helix</keyword>
<keyword evidence="4" id="KW-1003">Cell membrane</keyword>
<keyword evidence="7" id="KW-1278">Translocase</keyword>
<dbReference type="PANTHER" id="PTHR43297:SF13">
    <property type="entry name" value="NICKEL ABC TRANSPORTER, ATP-BINDING PROTEIN"/>
    <property type="match status" value="1"/>
</dbReference>
<feature type="transmembrane region" description="Helical" evidence="12">
    <location>
        <begin position="185"/>
        <end position="208"/>
    </location>
</feature>
<evidence type="ECO:0000256" key="9">
    <source>
        <dbReference type="ARBA" id="ARBA00023065"/>
    </source>
</evidence>
<comment type="similarity">
    <text evidence="12">Belongs to the binding-protein-dependent transport system permease family.</text>
</comment>
<dbReference type="Pfam" id="PF00528">
    <property type="entry name" value="BPD_transp_1"/>
    <property type="match status" value="1"/>
</dbReference>
<reference evidence="16 17" key="1">
    <citation type="submission" date="2019-03" db="EMBL/GenBank/DDBJ databases">
        <title>Genomics of glacier-inhabiting Cryobacterium strains.</title>
        <authorList>
            <person name="Liu Q."/>
            <person name="Xin Y.-H."/>
        </authorList>
    </citation>
    <scope>NUCLEOTIDE SEQUENCE [LARGE SCALE GENOMIC DNA]</scope>
    <source>
        <strain evidence="16 17">RHLS22-1</strain>
    </source>
</reference>
<keyword evidence="6 12" id="KW-0812">Transmembrane</keyword>
<feature type="transmembrane region" description="Helical" evidence="12">
    <location>
        <begin position="48"/>
        <end position="69"/>
    </location>
</feature>
<dbReference type="InterPro" id="IPR003439">
    <property type="entry name" value="ABC_transporter-like_ATP-bd"/>
</dbReference>
<dbReference type="AlphaFoldDB" id="A0A4R8W7K2"/>
<dbReference type="InterPro" id="IPR050388">
    <property type="entry name" value="ABC_Ni/Peptide_Import"/>
</dbReference>